<protein>
    <submittedName>
        <fullName evidence="4">Pyruvate ferredoxin oxidoreductase</fullName>
    </submittedName>
</protein>
<evidence type="ECO:0000259" key="2">
    <source>
        <dbReference type="Pfam" id="PF01855"/>
    </source>
</evidence>
<proteinExistence type="predicted"/>
<dbReference type="GO" id="GO:0006979">
    <property type="term" value="P:response to oxidative stress"/>
    <property type="evidence" value="ECO:0007669"/>
    <property type="project" value="TreeGrafter"/>
</dbReference>
<accession>A0A1F7S026</accession>
<sequence length="393" mass="43449">MAKRVSMTGNEAVAEAMRQINPDVVAAYPITPSTEVMQIFSQFVADGLVNTELVTVESEHSAMSACIGAASAGGRVMTATSACGLALMWEMLPIASGLRLPIVMTVVNRALSAPINIHCDHSDSMGCRDAGWIQLYSENAQEVYHNVIQAVAIGQMEGVWLPVMVCVDGFIISHSIESMELFEDKEVREFIGEYKPRRSLLNTDNPVTFGPLDLQDYYIEHRRQTAEAIKNSKKAINEVAEEFHKKFGKKYGFVEDYRLEDAEVAVLSLNSSAGTVRYVVDKLREKGIKAGSLKLRVFRPFPTEEVRDALKHLKAVAVIERADTYGGSGGPIFPEIRSSLYDLSKKPKVVNYVYGLGGRDLAVKDITEVYNDLLGIAATGEVKELYQWITVRE</sequence>
<evidence type="ECO:0000259" key="3">
    <source>
        <dbReference type="Pfam" id="PF17147"/>
    </source>
</evidence>
<dbReference type="SUPFAM" id="SSF52922">
    <property type="entry name" value="TK C-terminal domain-like"/>
    <property type="match status" value="1"/>
</dbReference>
<feature type="domain" description="Pyruvate flavodoxin/ferredoxin oxidoreductase pyrimidine binding" evidence="2">
    <location>
        <begin position="15"/>
        <end position="240"/>
    </location>
</feature>
<dbReference type="GO" id="GO:0019752">
    <property type="term" value="P:carboxylic acid metabolic process"/>
    <property type="evidence" value="ECO:0007669"/>
    <property type="project" value="UniProtKB-ARBA"/>
</dbReference>
<evidence type="ECO:0000313" key="5">
    <source>
        <dbReference type="Proteomes" id="UP000178435"/>
    </source>
</evidence>
<dbReference type="GO" id="GO:0016903">
    <property type="term" value="F:oxidoreductase activity, acting on the aldehyde or oxo group of donors"/>
    <property type="evidence" value="ECO:0007669"/>
    <property type="project" value="UniProtKB-ARBA"/>
</dbReference>
<keyword evidence="4" id="KW-0670">Pyruvate</keyword>
<dbReference type="Gene3D" id="3.40.50.920">
    <property type="match status" value="1"/>
</dbReference>
<dbReference type="SUPFAM" id="SSF52518">
    <property type="entry name" value="Thiamin diphosphate-binding fold (THDP-binding)"/>
    <property type="match status" value="1"/>
</dbReference>
<dbReference type="PANTHER" id="PTHR32154">
    <property type="entry name" value="PYRUVATE-FLAVODOXIN OXIDOREDUCTASE-RELATED"/>
    <property type="match status" value="1"/>
</dbReference>
<dbReference type="Pfam" id="PF01855">
    <property type="entry name" value="POR_N"/>
    <property type="match status" value="1"/>
</dbReference>
<dbReference type="InterPro" id="IPR050722">
    <property type="entry name" value="Pyruvate:ferred/Flavod_OxRd"/>
</dbReference>
<dbReference type="Pfam" id="PF17147">
    <property type="entry name" value="PFOR_II"/>
    <property type="match status" value="1"/>
</dbReference>
<feature type="domain" description="Pyruvate:ferredoxin oxidoreductase core" evidence="3">
    <location>
        <begin position="262"/>
        <end position="366"/>
    </location>
</feature>
<dbReference type="InterPro" id="IPR029061">
    <property type="entry name" value="THDP-binding"/>
</dbReference>
<dbReference type="PANTHER" id="PTHR32154:SF0">
    <property type="entry name" value="PYRUVATE-FLAVODOXIN OXIDOREDUCTASE-RELATED"/>
    <property type="match status" value="1"/>
</dbReference>
<gene>
    <name evidence="4" type="primary">porA</name>
    <name evidence="4" type="ORF">A2149_06515</name>
</gene>
<dbReference type="AlphaFoldDB" id="A0A1F7S026"/>
<reference evidence="4 5" key="1">
    <citation type="journal article" date="2016" name="Nat. Commun.">
        <title>Thousands of microbial genomes shed light on interconnected biogeochemical processes in an aquifer system.</title>
        <authorList>
            <person name="Anantharaman K."/>
            <person name="Brown C.T."/>
            <person name="Hug L.A."/>
            <person name="Sharon I."/>
            <person name="Castelle C.J."/>
            <person name="Probst A.J."/>
            <person name="Thomas B.C."/>
            <person name="Singh A."/>
            <person name="Wilkins M.J."/>
            <person name="Karaoz U."/>
            <person name="Brodie E.L."/>
            <person name="Williams K.H."/>
            <person name="Hubbard S.S."/>
            <person name="Banfield J.F."/>
        </authorList>
    </citation>
    <scope>NUCLEOTIDE SEQUENCE [LARGE SCALE GENOMIC DNA]</scope>
</reference>
<dbReference type="InterPro" id="IPR002880">
    <property type="entry name" value="Pyrv_Fd/Flavodoxin_OxRdtase_N"/>
</dbReference>
<keyword evidence="1" id="KW-0560">Oxidoreductase</keyword>
<dbReference type="InterPro" id="IPR033412">
    <property type="entry name" value="PFOR_II"/>
</dbReference>
<dbReference type="InterPro" id="IPR009014">
    <property type="entry name" value="Transketo_C/PFOR_II"/>
</dbReference>
<dbReference type="Gene3D" id="3.40.50.970">
    <property type="match status" value="1"/>
</dbReference>
<evidence type="ECO:0000313" key="4">
    <source>
        <dbReference type="EMBL" id="OGL47176.1"/>
    </source>
</evidence>
<comment type="caution">
    <text evidence="4">The sequence shown here is derived from an EMBL/GenBank/DDBJ whole genome shotgun (WGS) entry which is preliminary data.</text>
</comment>
<dbReference type="CDD" id="cd07034">
    <property type="entry name" value="TPP_PYR_PFOR_IOR-alpha_like"/>
    <property type="match status" value="1"/>
</dbReference>
<dbReference type="FunFam" id="3.40.50.920:FF:000010">
    <property type="entry name" value="Pyruvate ferredoxin oxidoreductase, alpha subunit"/>
    <property type="match status" value="1"/>
</dbReference>
<name>A0A1F7S026_9BACT</name>
<dbReference type="FunFam" id="3.40.50.970:FF:000012">
    <property type="entry name" value="Pyruvate:ferredoxin (Flavodoxin) oxidoreductase"/>
    <property type="match status" value="1"/>
</dbReference>
<dbReference type="Proteomes" id="UP000178435">
    <property type="component" value="Unassembled WGS sequence"/>
</dbReference>
<evidence type="ECO:0000256" key="1">
    <source>
        <dbReference type="ARBA" id="ARBA00023002"/>
    </source>
</evidence>
<dbReference type="EMBL" id="MGDF01000015">
    <property type="protein sequence ID" value="OGL47176.1"/>
    <property type="molecule type" value="Genomic_DNA"/>
</dbReference>
<organism evidence="4 5">
    <name type="scientific">Candidatus Schekmanbacteria bacterium RBG_16_38_11</name>
    <dbReference type="NCBI Taxonomy" id="1817880"/>
    <lineage>
        <taxon>Bacteria</taxon>
        <taxon>Candidatus Schekmaniibacteriota</taxon>
    </lineage>
</organism>